<feature type="transmembrane region" description="Helical" evidence="7">
    <location>
        <begin position="21"/>
        <end position="40"/>
    </location>
</feature>
<feature type="transmembrane region" description="Helical" evidence="7">
    <location>
        <begin position="171"/>
        <end position="189"/>
    </location>
</feature>
<evidence type="ECO:0000256" key="5">
    <source>
        <dbReference type="ARBA" id="ARBA00022989"/>
    </source>
</evidence>
<dbReference type="PANTHER" id="PTHR43731">
    <property type="entry name" value="RHOMBOID PROTEASE"/>
    <property type="match status" value="1"/>
</dbReference>
<dbReference type="InterPro" id="IPR022764">
    <property type="entry name" value="Peptidase_S54_rhomboid_dom"/>
</dbReference>
<reference evidence="9 10" key="1">
    <citation type="submission" date="2020-04" db="EMBL/GenBank/DDBJ databases">
        <title>Rhodospirillaceae bacterium KN72 isolated from deep sea.</title>
        <authorList>
            <person name="Zhang D.-C."/>
        </authorList>
    </citation>
    <scope>NUCLEOTIDE SEQUENCE [LARGE SCALE GENOMIC DNA]</scope>
    <source>
        <strain evidence="9 10">KN72</strain>
    </source>
</reference>
<keyword evidence="4" id="KW-0378">Hydrolase</keyword>
<accession>A0A7Y0E382</accession>
<dbReference type="Proteomes" id="UP000539372">
    <property type="component" value="Unassembled WGS sequence"/>
</dbReference>
<protein>
    <submittedName>
        <fullName evidence="9">Rhomboid family intramembrane serine protease</fullName>
    </submittedName>
</protein>
<dbReference type="Gene3D" id="1.20.1540.10">
    <property type="entry name" value="Rhomboid-like"/>
    <property type="match status" value="1"/>
</dbReference>
<dbReference type="GO" id="GO:0016020">
    <property type="term" value="C:membrane"/>
    <property type="evidence" value="ECO:0007669"/>
    <property type="project" value="UniProtKB-SubCell"/>
</dbReference>
<keyword evidence="10" id="KW-1185">Reference proteome</keyword>
<evidence type="ECO:0000259" key="8">
    <source>
        <dbReference type="Pfam" id="PF01694"/>
    </source>
</evidence>
<evidence type="ECO:0000256" key="7">
    <source>
        <dbReference type="SAM" id="Phobius"/>
    </source>
</evidence>
<keyword evidence="3 7" id="KW-0812">Transmembrane</keyword>
<feature type="transmembrane region" description="Helical" evidence="7">
    <location>
        <begin position="107"/>
        <end position="127"/>
    </location>
</feature>
<keyword evidence="5 7" id="KW-1133">Transmembrane helix</keyword>
<keyword evidence="9" id="KW-0645">Protease</keyword>
<comment type="caution">
    <text evidence="9">The sequence shown here is derived from an EMBL/GenBank/DDBJ whole genome shotgun (WGS) entry which is preliminary data.</text>
</comment>
<gene>
    <name evidence="9" type="ORF">HH303_17940</name>
</gene>
<feature type="transmembrane region" description="Helical" evidence="7">
    <location>
        <begin position="133"/>
        <end position="150"/>
    </location>
</feature>
<dbReference type="AlphaFoldDB" id="A0A7Y0E382"/>
<feature type="domain" description="Peptidase S54 rhomboid" evidence="8">
    <location>
        <begin position="72"/>
        <end position="216"/>
    </location>
</feature>
<dbReference type="GO" id="GO:0004252">
    <property type="term" value="F:serine-type endopeptidase activity"/>
    <property type="evidence" value="ECO:0007669"/>
    <property type="project" value="InterPro"/>
</dbReference>
<name>A0A7Y0E382_9PROT</name>
<feature type="transmembrane region" description="Helical" evidence="7">
    <location>
        <begin position="201"/>
        <end position="218"/>
    </location>
</feature>
<feature type="transmembrane region" description="Helical" evidence="7">
    <location>
        <begin position="73"/>
        <end position="95"/>
    </location>
</feature>
<evidence type="ECO:0000313" key="9">
    <source>
        <dbReference type="EMBL" id="NMM46378.1"/>
    </source>
</evidence>
<evidence type="ECO:0000256" key="2">
    <source>
        <dbReference type="ARBA" id="ARBA00009045"/>
    </source>
</evidence>
<dbReference type="RefSeq" id="WP_169626737.1">
    <property type="nucleotide sequence ID" value="NZ_JABBNT010000005.1"/>
</dbReference>
<dbReference type="Pfam" id="PF01694">
    <property type="entry name" value="Rhomboid"/>
    <property type="match status" value="1"/>
</dbReference>
<comment type="subcellular location">
    <subcellularLocation>
        <location evidence="1">Membrane</location>
        <topology evidence="1">Multi-pass membrane protein</topology>
    </subcellularLocation>
</comment>
<evidence type="ECO:0000256" key="6">
    <source>
        <dbReference type="ARBA" id="ARBA00023136"/>
    </source>
</evidence>
<comment type="similarity">
    <text evidence="2">Belongs to the peptidase S54 family.</text>
</comment>
<sequence length="231" mass="25164">MQHPFGTHQPRRNPPAFNAPGIVLQIIVVTVLMHVFRLVAPEAWVDPVLTYLVFNPGDLHFFGDYPVEISARWVGYALVHGSWLHLMVNCAFLLAFGTPIARQIPKLSFLALYALGAAGGALAVLIVYPGADLYLIGASGGVSALVGALSRMVFLRRGQEYVPPPFNNRRAGVIFILVFFGVNLLFEFLPGPGGLTVSGESHLGGFVAGFLLSLLLPWRHRQRDPHHGHGL</sequence>
<dbReference type="SUPFAM" id="SSF144091">
    <property type="entry name" value="Rhomboid-like"/>
    <property type="match status" value="1"/>
</dbReference>
<dbReference type="GO" id="GO:0006508">
    <property type="term" value="P:proteolysis"/>
    <property type="evidence" value="ECO:0007669"/>
    <property type="project" value="UniProtKB-KW"/>
</dbReference>
<evidence type="ECO:0000256" key="3">
    <source>
        <dbReference type="ARBA" id="ARBA00022692"/>
    </source>
</evidence>
<keyword evidence="6 7" id="KW-0472">Membrane</keyword>
<dbReference type="InterPro" id="IPR035952">
    <property type="entry name" value="Rhomboid-like_sf"/>
</dbReference>
<dbReference type="EMBL" id="JABBNT010000005">
    <property type="protein sequence ID" value="NMM46378.1"/>
    <property type="molecule type" value="Genomic_DNA"/>
</dbReference>
<evidence type="ECO:0000256" key="1">
    <source>
        <dbReference type="ARBA" id="ARBA00004141"/>
    </source>
</evidence>
<proteinExistence type="inferred from homology"/>
<evidence type="ECO:0000313" key="10">
    <source>
        <dbReference type="Proteomes" id="UP000539372"/>
    </source>
</evidence>
<evidence type="ECO:0000256" key="4">
    <source>
        <dbReference type="ARBA" id="ARBA00022801"/>
    </source>
</evidence>
<dbReference type="PANTHER" id="PTHR43731:SF14">
    <property type="entry name" value="PRESENILIN-ASSOCIATED RHOMBOID-LIKE PROTEIN, MITOCHONDRIAL"/>
    <property type="match status" value="1"/>
</dbReference>
<dbReference type="InterPro" id="IPR050925">
    <property type="entry name" value="Rhomboid_protease_S54"/>
</dbReference>
<organism evidence="9 10">
    <name type="scientific">Pacificispira spongiicola</name>
    <dbReference type="NCBI Taxonomy" id="2729598"/>
    <lineage>
        <taxon>Bacteria</taxon>
        <taxon>Pseudomonadati</taxon>
        <taxon>Pseudomonadota</taxon>
        <taxon>Alphaproteobacteria</taxon>
        <taxon>Rhodospirillales</taxon>
        <taxon>Rhodospirillaceae</taxon>
        <taxon>Pacificispira</taxon>
    </lineage>
</organism>